<evidence type="ECO:0000256" key="6">
    <source>
        <dbReference type="ARBA" id="ARBA00022741"/>
    </source>
</evidence>
<feature type="compositionally biased region" description="Polar residues" evidence="12">
    <location>
        <begin position="262"/>
        <end position="288"/>
    </location>
</feature>
<keyword evidence="4" id="KW-0808">Transferase</keyword>
<evidence type="ECO:0000256" key="11">
    <source>
        <dbReference type="ARBA" id="ARBA00048679"/>
    </source>
</evidence>
<feature type="compositionally biased region" description="Basic and acidic residues" evidence="12">
    <location>
        <begin position="83"/>
        <end position="96"/>
    </location>
</feature>
<dbReference type="Proteomes" id="UP001153069">
    <property type="component" value="Unassembled WGS sequence"/>
</dbReference>
<keyword evidence="13" id="KW-0812">Transmembrane</keyword>
<evidence type="ECO:0000256" key="2">
    <source>
        <dbReference type="ARBA" id="ARBA00022527"/>
    </source>
</evidence>
<evidence type="ECO:0000256" key="12">
    <source>
        <dbReference type="SAM" id="MobiDB-lite"/>
    </source>
</evidence>
<dbReference type="Pfam" id="PF23598">
    <property type="entry name" value="LRR_14"/>
    <property type="match status" value="1"/>
</dbReference>
<evidence type="ECO:0000256" key="5">
    <source>
        <dbReference type="ARBA" id="ARBA00022737"/>
    </source>
</evidence>
<gene>
    <name evidence="15" type="ORF">SEMRO_204_G086030.1</name>
</gene>
<dbReference type="GO" id="GO:0016301">
    <property type="term" value="F:kinase activity"/>
    <property type="evidence" value="ECO:0007669"/>
    <property type="project" value="UniProtKB-KW"/>
</dbReference>
<keyword evidence="16" id="KW-1185">Reference proteome</keyword>
<feature type="domain" description="Disease resistance R13L4/SHOC-2-like LRR" evidence="14">
    <location>
        <begin position="801"/>
        <end position="929"/>
    </location>
</feature>
<dbReference type="InterPro" id="IPR051824">
    <property type="entry name" value="LRR_Rcpt-Like_S/T_Kinase"/>
</dbReference>
<evidence type="ECO:0000256" key="13">
    <source>
        <dbReference type="SAM" id="Phobius"/>
    </source>
</evidence>
<keyword evidence="13" id="KW-1133">Transmembrane helix</keyword>
<keyword evidence="3" id="KW-0433">Leucine-rich repeat</keyword>
<keyword evidence="9 13" id="KW-0472">Membrane</keyword>
<dbReference type="EC" id="2.7.11.1" evidence="1"/>
<dbReference type="AlphaFoldDB" id="A0A9N8DL98"/>
<sequence>MVKEDEEITVPPLVVGLDVEEEIVLGTAYQKEDGDVFDEEPEIVVEPEDDELISISQLVCQEDEIVVMPPIEQSYPLQPEPRQSVRRDRTDEKPPTDDASLLEAKRRIAFPASKPPQTNTKATATANTAQNTTTQAEPASLARGSSDPDRNLAVALIEQDVEAQTKRSSVDKNDQNPLVVFVTQKRAVPDPKLTTASQHGLSRHSRRSTLTGGCENQSSRNNGSTTAQEPNGTAAIARPSALTRSERRQSVEEKFRLRDGTTHSTSTMNRSSFHNASCQSVQQQQIGSSLPRPNPLSRAERRQSVEEKFQLHNGRNGPTTTHAVSSVRGSASQQRNSTISRPSVLSRSERRQSLEGKFRERTEIVQTAGQRQSSQRGRSRSLLASFPGAYNYSVEPGNTTTLPEEHRNSKFYKYRTRSVQRLMDEQDRAEMGGGRSRRHSEGAVVTTTDLLATLEQPEWIAETTNTTRVGCVHVHGPGYVEGSEATYDNIDEEASRVEANPSTGTTGAILAPGQRPSCRNLAVARAVSGQSTLALPMADEITVDRQTPARKRNNMQRMIVRGGLVLTLFVILLVIIIIAIVTRNNRKAHATQTVGNTTSTSETSSKLDPIQEHLWSLLPDSTRQSIASSQESPQAKALDFLQNDPGLTNFTAARIRQRFALAAFYYSTGGPEHWDITDGWLSYKVHECQWWSRGSPSIPGETYDAATAETFQQYSSPCGATYNKNPGSVDDFTVNNIGTYEHLWQWGNGLHGSLPPELFWLSSLKSISIAPQLLELNATTLTDKRDRFLSGSLPSEIGDCTSLEVLLLANNFINGTLPPQLSQLTSLSYLRLTQNDLSGSIPEDLELLKSMRTLDLFWNRLSGSVPWSGILAMNKLVTLHLGRNSLDGRALPDSIGQLTNLQSLWLFSNDLTGRIPASIGNLKMLRSLLLGENKVGGSIPPQIGNLVNLSLIRLEENQITGSVPDSIQHLTNLQRLMLYRNLLSGTVPSQIGMLKQLYDFQWFSNSLTGKIPSEIGLCSSLAAIWIFRNHFTGSLPTSIGMLAKMLNIDVASNSFDGRLPSELALLTELKENLSLGSNSFSGWLPTEIFRLTDLAKISIDSNLISGTIPSEAGKLQGLTQLSMSKNAFTGSVPSELGQMTGLRFFDLGDNPQLTGTLPHQLLNLLTSPNSTIRRFDMCGTEVSHPVENEPQLCQLDSVCLPGC</sequence>
<dbReference type="PANTHER" id="PTHR48006:SF102">
    <property type="entry name" value="LEUCINE-RICH REPEAT-CONTAINING PROTEIN DDB_G0281931-RELATED"/>
    <property type="match status" value="1"/>
</dbReference>
<comment type="catalytic activity">
    <reaction evidence="10">
        <text>L-threonyl-[protein] + ATP = O-phospho-L-threonyl-[protein] + ADP + H(+)</text>
        <dbReference type="Rhea" id="RHEA:46608"/>
        <dbReference type="Rhea" id="RHEA-COMP:11060"/>
        <dbReference type="Rhea" id="RHEA-COMP:11605"/>
        <dbReference type="ChEBI" id="CHEBI:15378"/>
        <dbReference type="ChEBI" id="CHEBI:30013"/>
        <dbReference type="ChEBI" id="CHEBI:30616"/>
        <dbReference type="ChEBI" id="CHEBI:61977"/>
        <dbReference type="ChEBI" id="CHEBI:456216"/>
        <dbReference type="EC" id="2.7.11.1"/>
    </reaction>
</comment>
<keyword evidence="2" id="KW-0723">Serine/threonine-protein kinase</keyword>
<evidence type="ECO:0000256" key="1">
    <source>
        <dbReference type="ARBA" id="ARBA00012513"/>
    </source>
</evidence>
<feature type="compositionally biased region" description="Basic and acidic residues" evidence="12">
    <location>
        <begin position="244"/>
        <end position="261"/>
    </location>
</feature>
<organism evidence="15 16">
    <name type="scientific">Seminavis robusta</name>
    <dbReference type="NCBI Taxonomy" id="568900"/>
    <lineage>
        <taxon>Eukaryota</taxon>
        <taxon>Sar</taxon>
        <taxon>Stramenopiles</taxon>
        <taxon>Ochrophyta</taxon>
        <taxon>Bacillariophyta</taxon>
        <taxon>Bacillariophyceae</taxon>
        <taxon>Bacillariophycidae</taxon>
        <taxon>Naviculales</taxon>
        <taxon>Naviculaceae</taxon>
        <taxon>Seminavis</taxon>
    </lineage>
</organism>
<evidence type="ECO:0000256" key="7">
    <source>
        <dbReference type="ARBA" id="ARBA00022777"/>
    </source>
</evidence>
<evidence type="ECO:0000313" key="16">
    <source>
        <dbReference type="Proteomes" id="UP001153069"/>
    </source>
</evidence>
<accession>A0A9N8DL98</accession>
<dbReference type="EMBL" id="CAICTM010000203">
    <property type="protein sequence ID" value="CAB9504669.1"/>
    <property type="molecule type" value="Genomic_DNA"/>
</dbReference>
<reference evidence="15" key="1">
    <citation type="submission" date="2020-06" db="EMBL/GenBank/DDBJ databases">
        <authorList>
            <consortium name="Plant Systems Biology data submission"/>
        </authorList>
    </citation>
    <scope>NUCLEOTIDE SEQUENCE</scope>
    <source>
        <strain evidence="15">D6</strain>
    </source>
</reference>
<comment type="catalytic activity">
    <reaction evidence="11">
        <text>L-seryl-[protein] + ATP = O-phospho-L-seryl-[protein] + ADP + H(+)</text>
        <dbReference type="Rhea" id="RHEA:17989"/>
        <dbReference type="Rhea" id="RHEA-COMP:9863"/>
        <dbReference type="Rhea" id="RHEA-COMP:11604"/>
        <dbReference type="ChEBI" id="CHEBI:15378"/>
        <dbReference type="ChEBI" id="CHEBI:29999"/>
        <dbReference type="ChEBI" id="CHEBI:30616"/>
        <dbReference type="ChEBI" id="CHEBI:83421"/>
        <dbReference type="ChEBI" id="CHEBI:456216"/>
        <dbReference type="EC" id="2.7.11.1"/>
    </reaction>
</comment>
<feature type="region of interest" description="Disordered" evidence="12">
    <location>
        <begin position="69"/>
        <end position="147"/>
    </location>
</feature>
<name>A0A9N8DL98_9STRA</name>
<keyword evidence="7 15" id="KW-0418">Kinase</keyword>
<dbReference type="PANTHER" id="PTHR48006">
    <property type="entry name" value="LEUCINE-RICH REPEAT-CONTAINING PROTEIN DDB_G0281931-RELATED"/>
    <property type="match status" value="1"/>
</dbReference>
<dbReference type="InterPro" id="IPR055414">
    <property type="entry name" value="LRR_R13L4/SHOC2-like"/>
</dbReference>
<feature type="compositionally biased region" description="Polar residues" evidence="12">
    <location>
        <begin position="316"/>
        <end position="346"/>
    </location>
</feature>
<comment type="caution">
    <text evidence="15">The sequence shown here is derived from an EMBL/GenBank/DDBJ whole genome shotgun (WGS) entry which is preliminary data.</text>
</comment>
<feature type="region of interest" description="Disordered" evidence="12">
    <location>
        <begin position="190"/>
        <end position="380"/>
    </location>
</feature>
<evidence type="ECO:0000256" key="9">
    <source>
        <dbReference type="ARBA" id="ARBA00023136"/>
    </source>
</evidence>
<dbReference type="FunFam" id="3.80.10.10:FF:000041">
    <property type="entry name" value="LRR receptor-like serine/threonine-protein kinase ERECTA"/>
    <property type="match status" value="1"/>
</dbReference>
<feature type="compositionally biased region" description="Polar residues" evidence="12">
    <location>
        <begin position="208"/>
        <end position="231"/>
    </location>
</feature>
<dbReference type="SUPFAM" id="SSF52058">
    <property type="entry name" value="L domain-like"/>
    <property type="match status" value="2"/>
</dbReference>
<keyword evidence="5" id="KW-0677">Repeat</keyword>
<dbReference type="SMART" id="SM00369">
    <property type="entry name" value="LRR_TYP"/>
    <property type="match status" value="6"/>
</dbReference>
<evidence type="ECO:0000256" key="8">
    <source>
        <dbReference type="ARBA" id="ARBA00022840"/>
    </source>
</evidence>
<dbReference type="InterPro" id="IPR003591">
    <property type="entry name" value="Leu-rich_rpt_typical-subtyp"/>
</dbReference>
<evidence type="ECO:0000313" key="15">
    <source>
        <dbReference type="EMBL" id="CAB9504669.1"/>
    </source>
</evidence>
<dbReference type="OrthoDB" id="1053178at2759"/>
<protein>
    <recommendedName>
        <fullName evidence="1">non-specific serine/threonine protein kinase</fullName>
        <ecNumber evidence="1">2.7.11.1</ecNumber>
    </recommendedName>
</protein>
<feature type="transmembrane region" description="Helical" evidence="13">
    <location>
        <begin position="559"/>
        <end position="581"/>
    </location>
</feature>
<keyword evidence="6" id="KW-0547">Nucleotide-binding</keyword>
<feature type="compositionally biased region" description="Basic and acidic residues" evidence="12">
    <location>
        <begin position="298"/>
        <end position="310"/>
    </location>
</feature>
<evidence type="ECO:0000256" key="3">
    <source>
        <dbReference type="ARBA" id="ARBA00022614"/>
    </source>
</evidence>
<feature type="compositionally biased region" description="Low complexity" evidence="12">
    <location>
        <begin position="117"/>
        <end position="136"/>
    </location>
</feature>
<feature type="compositionally biased region" description="Basic and acidic residues" evidence="12">
    <location>
        <begin position="347"/>
        <end position="363"/>
    </location>
</feature>
<dbReference type="InterPro" id="IPR032675">
    <property type="entry name" value="LRR_dom_sf"/>
</dbReference>
<evidence type="ECO:0000259" key="14">
    <source>
        <dbReference type="Pfam" id="PF23598"/>
    </source>
</evidence>
<dbReference type="FunFam" id="3.80.10.10:FF:000095">
    <property type="entry name" value="LRR receptor-like serine/threonine-protein kinase GSO1"/>
    <property type="match status" value="1"/>
</dbReference>
<keyword evidence="15" id="KW-0675">Receptor</keyword>
<evidence type="ECO:0000256" key="10">
    <source>
        <dbReference type="ARBA" id="ARBA00047899"/>
    </source>
</evidence>
<dbReference type="Gene3D" id="3.80.10.10">
    <property type="entry name" value="Ribonuclease Inhibitor"/>
    <property type="match status" value="3"/>
</dbReference>
<keyword evidence="8" id="KW-0067">ATP-binding</keyword>
<proteinExistence type="predicted"/>
<evidence type="ECO:0000256" key="4">
    <source>
        <dbReference type="ARBA" id="ARBA00022679"/>
    </source>
</evidence>